<feature type="domain" description="Macro" evidence="7">
    <location>
        <begin position="529"/>
        <end position="715"/>
    </location>
</feature>
<dbReference type="GO" id="GO:0016757">
    <property type="term" value="F:glycosyltransferase activity"/>
    <property type="evidence" value="ECO:0007669"/>
    <property type="project" value="UniProtKB-KW"/>
</dbReference>
<feature type="compositionally biased region" description="Basic and acidic residues" evidence="6">
    <location>
        <begin position="115"/>
        <end position="131"/>
    </location>
</feature>
<feature type="compositionally biased region" description="Basic and acidic residues" evidence="6">
    <location>
        <begin position="190"/>
        <end position="209"/>
    </location>
</feature>
<comment type="subcellular location">
    <subcellularLocation>
        <location evidence="1">Nucleus</location>
    </subcellularLocation>
</comment>
<keyword evidence="3" id="KW-0808">Transferase</keyword>
<feature type="compositionally biased region" description="Basic and acidic residues" evidence="6">
    <location>
        <begin position="217"/>
        <end position="236"/>
    </location>
</feature>
<feature type="region of interest" description="Disordered" evidence="6">
    <location>
        <begin position="88"/>
        <end position="238"/>
    </location>
</feature>
<evidence type="ECO:0000256" key="6">
    <source>
        <dbReference type="SAM" id="MobiDB-lite"/>
    </source>
</evidence>
<dbReference type="EMBL" id="GG666693">
    <property type="protein sequence ID" value="EEN43321.1"/>
    <property type="molecule type" value="Genomic_DNA"/>
</dbReference>
<sequence>MTSEDKIFSSIEVDLDSTLVKHILQENSKKDGVLPQLHSKIGVDWIKETSSNTTSIKLKGDFKQIQEAHGFLSKVANGKSVDHALSKNIQSSENKNDSKGAKEGVAMTKNAAKNSDGKKDSKEKEGKDKNATKSSWAKAIKKVKDKKEKDKKEGKEKDAASTKSSVKKESKTTKAEQDNNEKNSVVTTTKKKESTEKDKNATKNSEVQEAKGMLQTNKEDKTTTRSSETKDAKASETHQVGIPELPQLVVETETKRSKSPLVKEVNLVLQPVKKIPRRDPMKKEMNLVLKDSTKSSRPSESEITVEPDIMIYVANACRSKVERLEKQHKVLLFWEDGSNTVTFRPNIPIHAHDVNIQKSVDAFKVLYEEASTELTCSKIDKLNHGMTITAAKKECEKLQEMFPAVYIKEIKGNIYLYGKVHDVQEVRAFFLRQHDYKKTNWVVGRRQSNNTSGNRLEDFKNLDMGQIPGSIPRHTVRPEVEKSRYKFPLRREAPISMNKHTVARFSRHKKPEHNLKGVVSCRQIGLSHRMYFEILTSLDTKISIYQGDVIKECVDVIVNETNDRLKLSGELSWALAQYGGHDIEADCRRYVATHGRLAATQVVPTSAGQLPSKHILHAVVPHWVSAHPRESKMLLYKTYENIFKCAGIKMRVTSIALSLQTSGSTGIPKDVYAETMFQAVVSFLKTYGPLLRDIRMVNPSHRTVSTFIDAFKTKMPLVNFVAESRRLEKWH</sequence>
<accession>C3ZVW0</accession>
<gene>
    <name evidence="8" type="ORF">BRAFLDRAFT_129528</name>
</gene>
<organism>
    <name type="scientific">Branchiostoma floridae</name>
    <name type="common">Florida lancelet</name>
    <name type="synonym">Amphioxus</name>
    <dbReference type="NCBI Taxonomy" id="7739"/>
    <lineage>
        <taxon>Eukaryota</taxon>
        <taxon>Metazoa</taxon>
        <taxon>Chordata</taxon>
        <taxon>Cephalochordata</taxon>
        <taxon>Leptocardii</taxon>
        <taxon>Amphioxiformes</taxon>
        <taxon>Branchiostomatidae</taxon>
        <taxon>Branchiostoma</taxon>
    </lineage>
</organism>
<dbReference type="InParanoid" id="C3ZVW0"/>
<evidence type="ECO:0000256" key="1">
    <source>
        <dbReference type="ARBA" id="ARBA00004123"/>
    </source>
</evidence>
<dbReference type="PANTHER" id="PTHR14453">
    <property type="entry name" value="PARP/ZINC FINGER CCCH TYPE DOMAIN CONTAINING PROTEIN"/>
    <property type="match status" value="1"/>
</dbReference>
<dbReference type="InterPro" id="IPR002589">
    <property type="entry name" value="Macro_dom"/>
</dbReference>
<dbReference type="PROSITE" id="PS51154">
    <property type="entry name" value="MACRO"/>
    <property type="match status" value="1"/>
</dbReference>
<protein>
    <recommendedName>
        <fullName evidence="7">Macro domain-containing protein</fullName>
    </recommendedName>
</protein>
<dbReference type="Gene3D" id="3.40.220.10">
    <property type="entry name" value="Leucine Aminopeptidase, subunit E, domain 1"/>
    <property type="match status" value="1"/>
</dbReference>
<evidence type="ECO:0000256" key="3">
    <source>
        <dbReference type="ARBA" id="ARBA00022679"/>
    </source>
</evidence>
<dbReference type="GO" id="GO:0005634">
    <property type="term" value="C:nucleus"/>
    <property type="evidence" value="ECO:0007669"/>
    <property type="project" value="UniProtKB-SubCell"/>
</dbReference>
<keyword evidence="2" id="KW-0328">Glycosyltransferase</keyword>
<name>C3ZVW0_BRAFL</name>
<proteinExistence type="predicted"/>
<dbReference type="eggNOG" id="KOG2633">
    <property type="taxonomic scope" value="Eukaryota"/>
</dbReference>
<evidence type="ECO:0000256" key="4">
    <source>
        <dbReference type="ARBA" id="ARBA00023027"/>
    </source>
</evidence>
<evidence type="ECO:0000256" key="5">
    <source>
        <dbReference type="ARBA" id="ARBA00023242"/>
    </source>
</evidence>
<keyword evidence="4" id="KW-0520">NAD</keyword>
<dbReference type="AlphaFoldDB" id="C3ZVW0"/>
<dbReference type="PANTHER" id="PTHR14453:SF102">
    <property type="entry name" value="PROTEIN MONO-ADP-RIBOSYLTRANSFERASE PARP14-LIKE"/>
    <property type="match status" value="1"/>
</dbReference>
<evidence type="ECO:0000259" key="7">
    <source>
        <dbReference type="PROSITE" id="PS51154"/>
    </source>
</evidence>
<dbReference type="SUPFAM" id="SSF52949">
    <property type="entry name" value="Macro domain-like"/>
    <property type="match status" value="1"/>
</dbReference>
<feature type="compositionally biased region" description="Basic and acidic residues" evidence="6">
    <location>
        <begin position="145"/>
        <end position="181"/>
    </location>
</feature>
<evidence type="ECO:0000313" key="8">
    <source>
        <dbReference type="EMBL" id="EEN43321.1"/>
    </source>
</evidence>
<dbReference type="SMART" id="SM00506">
    <property type="entry name" value="A1pp"/>
    <property type="match status" value="1"/>
</dbReference>
<keyword evidence="5" id="KW-0539">Nucleus</keyword>
<dbReference type="InterPro" id="IPR043472">
    <property type="entry name" value="Macro_dom-like"/>
</dbReference>
<dbReference type="InterPro" id="IPR052056">
    <property type="entry name" value="Mono-ARTD/PARP"/>
</dbReference>
<reference evidence="8" key="1">
    <citation type="journal article" date="2008" name="Nature">
        <title>The amphioxus genome and the evolution of the chordate karyotype.</title>
        <authorList>
            <consortium name="US DOE Joint Genome Institute (JGI-PGF)"/>
            <person name="Putnam N.H."/>
            <person name="Butts T."/>
            <person name="Ferrier D.E.K."/>
            <person name="Furlong R.F."/>
            <person name="Hellsten U."/>
            <person name="Kawashima T."/>
            <person name="Robinson-Rechavi M."/>
            <person name="Shoguchi E."/>
            <person name="Terry A."/>
            <person name="Yu J.-K."/>
            <person name="Benito-Gutierrez E.L."/>
            <person name="Dubchak I."/>
            <person name="Garcia-Fernandez J."/>
            <person name="Gibson-Brown J.J."/>
            <person name="Grigoriev I.V."/>
            <person name="Horton A.C."/>
            <person name="de Jong P.J."/>
            <person name="Jurka J."/>
            <person name="Kapitonov V.V."/>
            <person name="Kohara Y."/>
            <person name="Kuroki Y."/>
            <person name="Lindquist E."/>
            <person name="Lucas S."/>
            <person name="Osoegawa K."/>
            <person name="Pennacchio L.A."/>
            <person name="Salamov A.A."/>
            <person name="Satou Y."/>
            <person name="Sauka-Spengler T."/>
            <person name="Schmutz J."/>
            <person name="Shin-I T."/>
            <person name="Toyoda A."/>
            <person name="Bronner-Fraser M."/>
            <person name="Fujiyama A."/>
            <person name="Holland L.Z."/>
            <person name="Holland P.W.H."/>
            <person name="Satoh N."/>
            <person name="Rokhsar D.S."/>
        </authorList>
    </citation>
    <scope>NUCLEOTIDE SEQUENCE [LARGE SCALE GENOMIC DNA]</scope>
    <source>
        <strain evidence="8">S238N-H82</strain>
        <tissue evidence="8">Testes</tissue>
    </source>
</reference>
<evidence type="ECO:0000256" key="2">
    <source>
        <dbReference type="ARBA" id="ARBA00022676"/>
    </source>
</evidence>
<dbReference type="Pfam" id="PF01661">
    <property type="entry name" value="Macro"/>
    <property type="match status" value="1"/>
</dbReference>